<dbReference type="Gene3D" id="3.40.50.1000">
    <property type="entry name" value="HAD superfamily/HAD-like"/>
    <property type="match status" value="1"/>
</dbReference>
<dbReference type="PANTHER" id="PTHR23081">
    <property type="entry name" value="RNA POLYMERASE II CTD PHOSPHATASE"/>
    <property type="match status" value="1"/>
</dbReference>
<dbReference type="InterPro" id="IPR011947">
    <property type="entry name" value="FCP1_euk"/>
</dbReference>
<name>V4KYM2_EUTSA</name>
<comment type="subcellular location">
    <subcellularLocation>
        <location evidence="1 6">Nucleus</location>
    </subcellularLocation>
</comment>
<dbReference type="CDD" id="cd07521">
    <property type="entry name" value="HAD_FCP1-like"/>
    <property type="match status" value="1"/>
</dbReference>
<dbReference type="EC" id="3.1.3.16" evidence="6"/>
<dbReference type="PANTHER" id="PTHR23081:SF21">
    <property type="entry name" value="RNA POLYMERASE II C-TERMINAL DOMAIN PHOSPHATASE-LIKE-RELATED"/>
    <property type="match status" value="1"/>
</dbReference>
<evidence type="ECO:0000256" key="3">
    <source>
        <dbReference type="ARBA" id="ARBA00023242"/>
    </source>
</evidence>
<dbReference type="EMBL" id="KI517464">
    <property type="protein sequence ID" value="ESQ43060.1"/>
    <property type="molecule type" value="Genomic_DNA"/>
</dbReference>
<evidence type="ECO:0000259" key="7">
    <source>
        <dbReference type="PROSITE" id="PS50969"/>
    </source>
</evidence>
<keyword evidence="9" id="KW-1185">Reference proteome</keyword>
<dbReference type="SUPFAM" id="SSF56784">
    <property type="entry name" value="HAD-like"/>
    <property type="match status" value="1"/>
</dbReference>
<comment type="catalytic activity">
    <reaction evidence="5 6">
        <text>O-phospho-L-threonyl-[protein] + H2O = L-threonyl-[protein] + phosphate</text>
        <dbReference type="Rhea" id="RHEA:47004"/>
        <dbReference type="Rhea" id="RHEA-COMP:11060"/>
        <dbReference type="Rhea" id="RHEA-COMP:11605"/>
        <dbReference type="ChEBI" id="CHEBI:15377"/>
        <dbReference type="ChEBI" id="CHEBI:30013"/>
        <dbReference type="ChEBI" id="CHEBI:43474"/>
        <dbReference type="ChEBI" id="CHEBI:61977"/>
        <dbReference type="EC" id="3.1.3.16"/>
    </reaction>
</comment>
<dbReference type="Proteomes" id="UP000030689">
    <property type="component" value="Unassembled WGS sequence"/>
</dbReference>
<evidence type="ECO:0000256" key="6">
    <source>
        <dbReference type="RuleBase" id="RU366066"/>
    </source>
</evidence>
<dbReference type="Gramene" id="ESQ43060">
    <property type="protein sequence ID" value="ESQ43060"/>
    <property type="gene ID" value="EUTSA_v10015557mg"/>
</dbReference>
<proteinExistence type="predicted"/>
<reference evidence="8 9" key="1">
    <citation type="journal article" date="2013" name="Front. Plant Sci.">
        <title>The Reference Genome of the Halophytic Plant Eutrema salsugineum.</title>
        <authorList>
            <person name="Yang R."/>
            <person name="Jarvis D.E."/>
            <person name="Chen H."/>
            <person name="Beilstein M.A."/>
            <person name="Grimwood J."/>
            <person name="Jenkins J."/>
            <person name="Shu S."/>
            <person name="Prochnik S."/>
            <person name="Xin M."/>
            <person name="Ma C."/>
            <person name="Schmutz J."/>
            <person name="Wing R.A."/>
            <person name="Mitchell-Olds T."/>
            <person name="Schumaker K.S."/>
            <person name="Wang X."/>
        </authorList>
    </citation>
    <scope>NUCLEOTIDE SEQUENCE [LARGE SCALE GENOMIC DNA]</scope>
</reference>
<evidence type="ECO:0000256" key="2">
    <source>
        <dbReference type="ARBA" id="ARBA00022801"/>
    </source>
</evidence>
<evidence type="ECO:0000256" key="4">
    <source>
        <dbReference type="ARBA" id="ARBA00047761"/>
    </source>
</evidence>
<keyword evidence="3 6" id="KW-0539">Nucleus</keyword>
<dbReference type="InterPro" id="IPR039189">
    <property type="entry name" value="Fcp1"/>
</dbReference>
<evidence type="ECO:0000256" key="1">
    <source>
        <dbReference type="ARBA" id="ARBA00004123"/>
    </source>
</evidence>
<dbReference type="OrthoDB" id="10249888at2759"/>
<dbReference type="GO" id="GO:0008420">
    <property type="term" value="F:RNA polymerase II CTD heptapeptide repeat phosphatase activity"/>
    <property type="evidence" value="ECO:0007669"/>
    <property type="project" value="UniProtKB-UniRule"/>
</dbReference>
<protein>
    <recommendedName>
        <fullName evidence="6">RNA polymerase II C-terminal domain phosphatase-like</fullName>
        <ecNumber evidence="6">3.1.3.16</ecNumber>
    </recommendedName>
</protein>
<feature type="domain" description="FCP1 homology" evidence="7">
    <location>
        <begin position="110"/>
        <end position="278"/>
    </location>
</feature>
<dbReference type="OMA" id="NTKEIDG"/>
<dbReference type="PROSITE" id="PS50969">
    <property type="entry name" value="FCP1"/>
    <property type="match status" value="1"/>
</dbReference>
<dbReference type="InterPro" id="IPR036412">
    <property type="entry name" value="HAD-like_sf"/>
</dbReference>
<dbReference type="KEGG" id="eus:EUTSA_v10015557mg"/>
<dbReference type="GO" id="GO:0005634">
    <property type="term" value="C:nucleus"/>
    <property type="evidence" value="ECO:0007669"/>
    <property type="project" value="UniProtKB-SubCell"/>
</dbReference>
<dbReference type="NCBIfam" id="TIGR02250">
    <property type="entry name" value="FCP1_euk"/>
    <property type="match status" value="1"/>
</dbReference>
<comment type="function">
    <text evidence="6">This promotes the activity of RNA polymerase II.</text>
</comment>
<evidence type="ECO:0000313" key="8">
    <source>
        <dbReference type="EMBL" id="ESQ43060.1"/>
    </source>
</evidence>
<gene>
    <name evidence="8" type="ORF">EUTSA_v10015557mg</name>
</gene>
<dbReference type="FunFam" id="3.40.50.1000:FF:000235">
    <property type="entry name" value="Haloacid dehalogenase-like hydrolase (HAD) superfamily protein"/>
    <property type="match status" value="1"/>
</dbReference>
<keyword evidence="2 6" id="KW-0378">Hydrolase</keyword>
<dbReference type="InterPro" id="IPR023214">
    <property type="entry name" value="HAD_sf"/>
</dbReference>
<dbReference type="Pfam" id="PF03031">
    <property type="entry name" value="NIF"/>
    <property type="match status" value="1"/>
</dbReference>
<sequence length="331" mass="38534">FLSIDFGFPFSIRSVIDQRINQINNMSLIQNHSLEPQSKRRKLQQETNYSSSSSSTNCGHFFVRYGICCNCRSTVGKHEGRAFDYLVDGLQLSHEAIAVTKLLTTHVTCLNDKKLHLVLDLDHTLLHTVMVSMLSEEEKYIIGEVDSREDLWRFNGGHSSEFLIKLRPFLQEFLKEANEMFNMYVYTMGSRDYAKTVLKLIDPKRVYFGDRVITREESPYVKTLDLVLADECGVVIVDDTPQVWPDHKRNLLEITKYKYFRDKTRSDVEYSKSYAEEKRDESHKDGSLANVLKVLKEVHERFFKDGVEKELKIDPKDVRLLLHDLCTPQCF</sequence>
<evidence type="ECO:0000313" key="9">
    <source>
        <dbReference type="Proteomes" id="UP000030689"/>
    </source>
</evidence>
<organism evidence="8 9">
    <name type="scientific">Eutrema salsugineum</name>
    <name type="common">Saltwater cress</name>
    <name type="synonym">Sisymbrium salsugineum</name>
    <dbReference type="NCBI Taxonomy" id="72664"/>
    <lineage>
        <taxon>Eukaryota</taxon>
        <taxon>Viridiplantae</taxon>
        <taxon>Streptophyta</taxon>
        <taxon>Embryophyta</taxon>
        <taxon>Tracheophyta</taxon>
        <taxon>Spermatophyta</taxon>
        <taxon>Magnoliopsida</taxon>
        <taxon>eudicotyledons</taxon>
        <taxon>Gunneridae</taxon>
        <taxon>Pentapetalae</taxon>
        <taxon>rosids</taxon>
        <taxon>malvids</taxon>
        <taxon>Brassicales</taxon>
        <taxon>Brassicaceae</taxon>
        <taxon>Eutremeae</taxon>
        <taxon>Eutrema</taxon>
    </lineage>
</organism>
<dbReference type="eggNOG" id="KOG0323">
    <property type="taxonomic scope" value="Eukaryota"/>
</dbReference>
<dbReference type="SMART" id="SM00577">
    <property type="entry name" value="CPDc"/>
    <property type="match status" value="1"/>
</dbReference>
<dbReference type="STRING" id="72664.V4KYM2"/>
<comment type="catalytic activity">
    <reaction evidence="4 6">
        <text>O-phospho-L-seryl-[protein] + H2O = L-seryl-[protein] + phosphate</text>
        <dbReference type="Rhea" id="RHEA:20629"/>
        <dbReference type="Rhea" id="RHEA-COMP:9863"/>
        <dbReference type="Rhea" id="RHEA-COMP:11604"/>
        <dbReference type="ChEBI" id="CHEBI:15377"/>
        <dbReference type="ChEBI" id="CHEBI:29999"/>
        <dbReference type="ChEBI" id="CHEBI:43474"/>
        <dbReference type="ChEBI" id="CHEBI:83421"/>
        <dbReference type="EC" id="3.1.3.16"/>
    </reaction>
</comment>
<accession>V4KYM2</accession>
<evidence type="ECO:0000256" key="5">
    <source>
        <dbReference type="ARBA" id="ARBA00048336"/>
    </source>
</evidence>
<dbReference type="AlphaFoldDB" id="V4KYM2"/>
<feature type="non-terminal residue" evidence="8">
    <location>
        <position position="1"/>
    </location>
</feature>
<dbReference type="InterPro" id="IPR004274">
    <property type="entry name" value="FCP1_dom"/>
</dbReference>